<dbReference type="GeneID" id="54473475"/>
<feature type="coiled-coil region" evidence="1">
    <location>
        <begin position="225"/>
        <end position="259"/>
    </location>
</feature>
<feature type="region of interest" description="Disordered" evidence="2">
    <location>
        <begin position="757"/>
        <end position="847"/>
    </location>
</feature>
<feature type="region of interest" description="Disordered" evidence="2">
    <location>
        <begin position="1214"/>
        <end position="1372"/>
    </location>
</feature>
<keyword evidence="1" id="KW-0175">Coiled coil</keyword>
<dbReference type="GO" id="GO:0005085">
    <property type="term" value="F:guanyl-nucleotide exchange factor activity"/>
    <property type="evidence" value="ECO:0007669"/>
    <property type="project" value="InterPro"/>
</dbReference>
<evidence type="ECO:0000259" key="3">
    <source>
        <dbReference type="PROSITE" id="PS50010"/>
    </source>
</evidence>
<gene>
    <name evidence="4" type="ORF">BDY17DRAFT_290229</name>
</gene>
<reference evidence="4" key="1">
    <citation type="journal article" date="2020" name="Stud. Mycol.">
        <title>101 Dothideomycetes genomes: a test case for predicting lifestyles and emergence of pathogens.</title>
        <authorList>
            <person name="Haridas S."/>
            <person name="Albert R."/>
            <person name="Binder M."/>
            <person name="Bloem J."/>
            <person name="Labutti K."/>
            <person name="Salamov A."/>
            <person name="Andreopoulos B."/>
            <person name="Baker S."/>
            <person name="Barry K."/>
            <person name="Bills G."/>
            <person name="Bluhm B."/>
            <person name="Cannon C."/>
            <person name="Castanera R."/>
            <person name="Culley D."/>
            <person name="Daum C."/>
            <person name="Ezra D."/>
            <person name="Gonzalez J."/>
            <person name="Henrissat B."/>
            <person name="Kuo A."/>
            <person name="Liang C."/>
            <person name="Lipzen A."/>
            <person name="Lutzoni F."/>
            <person name="Magnuson J."/>
            <person name="Mondo S."/>
            <person name="Nolan M."/>
            <person name="Ohm R."/>
            <person name="Pangilinan J."/>
            <person name="Park H.-J."/>
            <person name="Ramirez L."/>
            <person name="Alfaro M."/>
            <person name="Sun H."/>
            <person name="Tritt A."/>
            <person name="Yoshinaga Y."/>
            <person name="Zwiers L.-H."/>
            <person name="Turgeon B."/>
            <person name="Goodwin S."/>
            <person name="Spatafora J."/>
            <person name="Crous P."/>
            <person name="Grigoriev I."/>
        </authorList>
    </citation>
    <scope>NUCLEOTIDE SEQUENCE</scope>
    <source>
        <strain evidence="4">CBS 113389</strain>
    </source>
</reference>
<organism evidence="4 5">
    <name type="scientific">Neohortaea acidophila</name>
    <dbReference type="NCBI Taxonomy" id="245834"/>
    <lineage>
        <taxon>Eukaryota</taxon>
        <taxon>Fungi</taxon>
        <taxon>Dikarya</taxon>
        <taxon>Ascomycota</taxon>
        <taxon>Pezizomycotina</taxon>
        <taxon>Dothideomycetes</taxon>
        <taxon>Dothideomycetidae</taxon>
        <taxon>Mycosphaerellales</taxon>
        <taxon>Teratosphaeriaceae</taxon>
        <taxon>Neohortaea</taxon>
    </lineage>
</organism>
<sequence length="1545" mass="169078">MAIVRPAPPALSGELSLYHTTDPLLSNSPVLAFYGPAATIGATSSRIQIHVFTPAGLGSYPRLAVSPNAAHYSAVSSLPREEQGDEVIRGLAFGLKKYFVELSEDVRDIWCVETKASAPAALFTNEHVAILASRMTRVENTEEVIEHLSRAFGEQRLSWVDVDVVLPSGAIKQHQDGRDTDDLKALSERYGRYAELIESLGELSFLPTSALKRAPSKASTIGRTASFLRLQKENLRKEIQELLDTEERYVDRISELETLFKTVTNDAQGHPQQGLVDLFPAAIEDIADLNAAFLRGLRTIVRSTETTALIDIETTDPDVPAPLQPHQAVLPDNQGAVAVANCLCDWFPQFSEGYRKYMRSHENSAQLLRDLMKDLDSPQAADLQDFGEQKLFSLLIEPIQRLPRYNLYIDNIVKQLPFRHPAIKPFLKARDLISDICDYEDLSDLAKTTMERLRARVTDWPSETQPSGRLVTAADFTRLSPPYDLESGNVDQGILLVFTQSLVVLGNAGQHAVSAKSLLNELESGPAATQHLHNRTTTHLRFLRQVQLNSVDCLEVLNGEALEFLSDEQHTSSTGSQDTSCQTLRLHGSYERRAERLLEELCKARIEGRFSEAERDGTKWEVRASDPIADTVNLFSAVFEDSNPDFTSMRTSCAPIRVIVDIDRHTHRPRAGQNGVRTVASVSPLRDGLWRLAIDSLDGKVAPEHVPASTLVRALRKKLTVLTASQFGIEQPALTACLLATHADILLSIDLRFKTEGEEASQTSRQERTNRPMSPKKFLSSFLSSTGSGSQPPMALKKQLPPLPPTSLPRAPTMNPPSLKPPSRGSRPSSKDQPTPTSVLSMRSTDQLDNPLKKLEDTLSAYLLALQARKGNIVGRNLKMRASADELAANELYNTLLEDPSMMVLAAQAPVDVLFVAFEKFLNVAWKEVIGQVMPFASIQEIQAKAETSFPADFDEFFKSTLSSFPPQNQRAFRGIMKLLADLLDGTGNDSDRGILTCAFAELLVTEGNPHDYIALIDRFVDDPDTYFGEPLEDVQKAADSSTSPHKRARSTNSASITSNTSSLRKKFGFGLSRENSKSEPESKMASVWRSLSKSTRGDASPGGHLPKVPLHRSQSTDADVRVAASRPVSYDGALSTFGEDLSFTGSNLNLNLGLGLGLSTIGEHPSFIPTQPPRKKRRSSLSDLKALEVTQQASPAYSPAAARHPPVAQRVNVDKSLPSSPLPSSPSSRGGSGRFGSPSRDSARSRLPTSFLKENSPGPTRGLGIGELRPKSSDSKGNDSLVSSRPKSSDSKANEVVITSRPTSGIPTLTPRGLSPQKATAAVQTSPVRAGLAERPGAGNIVKKPSPSTEKTIRSPVTVTETGSPKKLRMQSPQKLRERLQNEQNAIAATQATLANELSKIGDELASTPNRTGSQAIRSHAHAATPTDLAQRVLRMEMQLSTQIADLTSQLASIQSDFATSLAVSEAKCKRLDDLYRESNAENEALYARFNDELGRVVKAVRGGEALEELKLKLKESQEEATKVKRENVRLKRENLGLRAQLRE</sequence>
<dbReference type="GO" id="GO:0032955">
    <property type="term" value="P:regulation of division septum assembly"/>
    <property type="evidence" value="ECO:0007669"/>
    <property type="project" value="TreeGrafter"/>
</dbReference>
<dbReference type="Pfam" id="PF00621">
    <property type="entry name" value="RhoGEF"/>
    <property type="match status" value="1"/>
</dbReference>
<dbReference type="InterPro" id="IPR051492">
    <property type="entry name" value="Dynamin-Rho_GEF"/>
</dbReference>
<keyword evidence="5" id="KW-1185">Reference proteome</keyword>
<evidence type="ECO:0000313" key="4">
    <source>
        <dbReference type="EMBL" id="KAF2488084.1"/>
    </source>
</evidence>
<dbReference type="SUPFAM" id="SSF48065">
    <property type="entry name" value="DBL homology domain (DH-domain)"/>
    <property type="match status" value="1"/>
</dbReference>
<dbReference type="PANTHER" id="PTHR22834">
    <property type="entry name" value="NUCLEAR FUSION PROTEIN FUS2"/>
    <property type="match status" value="1"/>
</dbReference>
<dbReference type="Gene3D" id="1.20.900.10">
    <property type="entry name" value="Dbl homology (DH) domain"/>
    <property type="match status" value="1"/>
</dbReference>
<feature type="compositionally biased region" description="Basic and acidic residues" evidence="2">
    <location>
        <begin position="1269"/>
        <end position="1278"/>
    </location>
</feature>
<evidence type="ECO:0000256" key="1">
    <source>
        <dbReference type="SAM" id="Coils"/>
    </source>
</evidence>
<feature type="domain" description="DH" evidence="3">
    <location>
        <begin position="234"/>
        <end position="443"/>
    </location>
</feature>
<name>A0A6A6Q7W0_9PEZI</name>
<dbReference type="GO" id="GO:0005737">
    <property type="term" value="C:cytoplasm"/>
    <property type="evidence" value="ECO:0007669"/>
    <property type="project" value="TreeGrafter"/>
</dbReference>
<feature type="compositionally biased region" description="Low complexity" evidence="2">
    <location>
        <begin position="1226"/>
        <end position="1241"/>
    </location>
</feature>
<dbReference type="InterPro" id="IPR000219">
    <property type="entry name" value="DH_dom"/>
</dbReference>
<feature type="compositionally biased region" description="Polar residues" evidence="2">
    <location>
        <begin position="1347"/>
        <end position="1364"/>
    </location>
</feature>
<feature type="compositionally biased region" description="Low complexity" evidence="2">
    <location>
        <begin position="775"/>
        <end position="800"/>
    </location>
</feature>
<dbReference type="SMART" id="SM00325">
    <property type="entry name" value="RhoGEF"/>
    <property type="match status" value="1"/>
</dbReference>
<accession>A0A6A6Q7W0</accession>
<dbReference type="EMBL" id="MU001631">
    <property type="protein sequence ID" value="KAF2488084.1"/>
    <property type="molecule type" value="Genomic_DNA"/>
</dbReference>
<feature type="region of interest" description="Disordered" evidence="2">
    <location>
        <begin position="1036"/>
        <end position="1119"/>
    </location>
</feature>
<feature type="coiled-coil region" evidence="1">
    <location>
        <begin position="1508"/>
        <end position="1542"/>
    </location>
</feature>
<evidence type="ECO:0000313" key="5">
    <source>
        <dbReference type="Proteomes" id="UP000799767"/>
    </source>
</evidence>
<dbReference type="InterPro" id="IPR057454">
    <property type="entry name" value="Bud3_C"/>
</dbReference>
<dbReference type="PANTHER" id="PTHR22834:SF21">
    <property type="entry name" value="GUANYL NUCLEOTIDE EXCHANGE FACTOR, PUTATIVE (AFU_ORTHOLOGUE AFUA_5G11890)-RELATED"/>
    <property type="match status" value="1"/>
</dbReference>
<dbReference type="RefSeq" id="XP_033594653.1">
    <property type="nucleotide sequence ID" value="XM_033732473.1"/>
</dbReference>
<dbReference type="OrthoDB" id="4066896at2759"/>
<proteinExistence type="predicted"/>
<protein>
    <recommendedName>
        <fullName evidence="3">DH domain-containing protein</fullName>
    </recommendedName>
</protein>
<dbReference type="PROSITE" id="PS50010">
    <property type="entry name" value="DH_2"/>
    <property type="match status" value="1"/>
</dbReference>
<evidence type="ECO:0000256" key="2">
    <source>
        <dbReference type="SAM" id="MobiDB-lite"/>
    </source>
</evidence>
<feature type="compositionally biased region" description="Low complexity" evidence="2">
    <location>
        <begin position="1051"/>
        <end position="1063"/>
    </location>
</feature>
<dbReference type="InterPro" id="IPR035899">
    <property type="entry name" value="DBL_dom_sf"/>
</dbReference>
<dbReference type="Proteomes" id="UP000799767">
    <property type="component" value="Unassembled WGS sequence"/>
</dbReference>
<dbReference type="Pfam" id="PF25351">
    <property type="entry name" value="PH_BUD3_C"/>
    <property type="match status" value="1"/>
</dbReference>
<dbReference type="GO" id="GO:0031991">
    <property type="term" value="P:regulation of actomyosin contractile ring contraction"/>
    <property type="evidence" value="ECO:0007669"/>
    <property type="project" value="TreeGrafter"/>
</dbReference>
<feature type="compositionally biased region" description="Polar residues" evidence="2">
    <location>
        <begin position="832"/>
        <end position="847"/>
    </location>
</feature>